<name>A0ABQ8GIK3_9PEZI</name>
<accession>A0ABQ8GIK3</accession>
<organism evidence="2 3">
    <name type="scientific">Macrophomina phaseolina</name>
    <dbReference type="NCBI Taxonomy" id="35725"/>
    <lineage>
        <taxon>Eukaryota</taxon>
        <taxon>Fungi</taxon>
        <taxon>Dikarya</taxon>
        <taxon>Ascomycota</taxon>
        <taxon>Pezizomycotina</taxon>
        <taxon>Dothideomycetes</taxon>
        <taxon>Dothideomycetes incertae sedis</taxon>
        <taxon>Botryosphaeriales</taxon>
        <taxon>Botryosphaeriaceae</taxon>
        <taxon>Macrophomina</taxon>
    </lineage>
</organism>
<proteinExistence type="predicted"/>
<gene>
    <name evidence="2" type="ORF">B0J12DRAFT_737917</name>
</gene>
<dbReference type="EMBL" id="JAGTJR010000007">
    <property type="protein sequence ID" value="KAH7057103.1"/>
    <property type="molecule type" value="Genomic_DNA"/>
</dbReference>
<keyword evidence="1" id="KW-1133">Transmembrane helix</keyword>
<reference evidence="2 3" key="1">
    <citation type="journal article" date="2021" name="Nat. Commun.">
        <title>Genetic determinants of endophytism in the Arabidopsis root mycobiome.</title>
        <authorList>
            <person name="Mesny F."/>
            <person name="Miyauchi S."/>
            <person name="Thiergart T."/>
            <person name="Pickel B."/>
            <person name="Atanasova L."/>
            <person name="Karlsson M."/>
            <person name="Huettel B."/>
            <person name="Barry K.W."/>
            <person name="Haridas S."/>
            <person name="Chen C."/>
            <person name="Bauer D."/>
            <person name="Andreopoulos W."/>
            <person name="Pangilinan J."/>
            <person name="LaButti K."/>
            <person name="Riley R."/>
            <person name="Lipzen A."/>
            <person name="Clum A."/>
            <person name="Drula E."/>
            <person name="Henrissat B."/>
            <person name="Kohler A."/>
            <person name="Grigoriev I.V."/>
            <person name="Martin F.M."/>
            <person name="Hacquard S."/>
        </authorList>
    </citation>
    <scope>NUCLEOTIDE SEQUENCE [LARGE SCALE GENOMIC DNA]</scope>
    <source>
        <strain evidence="2 3">MPI-SDFR-AT-0080</strain>
    </source>
</reference>
<evidence type="ECO:0000313" key="2">
    <source>
        <dbReference type="EMBL" id="KAH7057103.1"/>
    </source>
</evidence>
<protein>
    <submittedName>
        <fullName evidence="2">Uncharacterized protein</fullName>
    </submittedName>
</protein>
<comment type="caution">
    <text evidence="2">The sequence shown here is derived from an EMBL/GenBank/DDBJ whole genome shotgun (WGS) entry which is preliminary data.</text>
</comment>
<dbReference type="Proteomes" id="UP000774617">
    <property type="component" value="Unassembled WGS sequence"/>
</dbReference>
<evidence type="ECO:0000256" key="1">
    <source>
        <dbReference type="SAM" id="Phobius"/>
    </source>
</evidence>
<keyword evidence="1" id="KW-0472">Membrane</keyword>
<keyword evidence="3" id="KW-1185">Reference proteome</keyword>
<feature type="transmembrane region" description="Helical" evidence="1">
    <location>
        <begin position="6"/>
        <end position="27"/>
    </location>
</feature>
<sequence>MSSGGIIAGCVAAVIIVALCAAGFWFYRAWKNEEAKKKNLAGKWGVGNSTGNSTLVGVLAAHCSQLYNLREGLRRKYGSGDTDILCGTRRADLDS</sequence>
<keyword evidence="1" id="KW-0812">Transmembrane</keyword>
<evidence type="ECO:0000313" key="3">
    <source>
        <dbReference type="Proteomes" id="UP000774617"/>
    </source>
</evidence>